<dbReference type="InterPro" id="IPR011050">
    <property type="entry name" value="Pectin_lyase_fold/virulence"/>
</dbReference>
<dbReference type="Gene3D" id="3.60.40.10">
    <property type="entry name" value="PPM-type phosphatase domain"/>
    <property type="match status" value="1"/>
</dbReference>
<dbReference type="AlphaFoldDB" id="A0A1M4W101"/>
<organism evidence="4 5">
    <name type="scientific">Pedobacter caeni</name>
    <dbReference type="NCBI Taxonomy" id="288992"/>
    <lineage>
        <taxon>Bacteria</taxon>
        <taxon>Pseudomonadati</taxon>
        <taxon>Bacteroidota</taxon>
        <taxon>Sphingobacteriia</taxon>
        <taxon>Sphingobacteriales</taxon>
        <taxon>Sphingobacteriaceae</taxon>
        <taxon>Pedobacter</taxon>
    </lineage>
</organism>
<feature type="domain" description="PPM-type phosphatase" evidence="3">
    <location>
        <begin position="5"/>
        <end position="248"/>
    </location>
</feature>
<dbReference type="SUPFAM" id="SSF51126">
    <property type="entry name" value="Pectin lyase-like"/>
    <property type="match status" value="1"/>
</dbReference>
<keyword evidence="2" id="KW-0812">Transmembrane</keyword>
<gene>
    <name evidence="4" type="ORF">SAMN04488522_1011094</name>
</gene>
<feature type="region of interest" description="Disordered" evidence="1">
    <location>
        <begin position="258"/>
        <end position="296"/>
    </location>
</feature>
<dbReference type="RefSeq" id="WP_073228366.1">
    <property type="nucleotide sequence ID" value="NZ_FQUQ01000001.1"/>
</dbReference>
<evidence type="ECO:0000256" key="2">
    <source>
        <dbReference type="SAM" id="Phobius"/>
    </source>
</evidence>
<name>A0A1M4W101_9SPHI</name>
<evidence type="ECO:0000259" key="3">
    <source>
        <dbReference type="PROSITE" id="PS51746"/>
    </source>
</evidence>
<dbReference type="InterPro" id="IPR036457">
    <property type="entry name" value="PPM-type-like_dom_sf"/>
</dbReference>
<dbReference type="Proteomes" id="UP000184287">
    <property type="component" value="Unassembled WGS sequence"/>
</dbReference>
<dbReference type="InterPro" id="IPR001932">
    <property type="entry name" value="PPM-type_phosphatase-like_dom"/>
</dbReference>
<dbReference type="EMBL" id="FQUQ01000001">
    <property type="protein sequence ID" value="SHE74974.1"/>
    <property type="molecule type" value="Genomic_DNA"/>
</dbReference>
<evidence type="ECO:0000256" key="1">
    <source>
        <dbReference type="SAM" id="MobiDB-lite"/>
    </source>
</evidence>
<feature type="transmembrane region" description="Helical" evidence="2">
    <location>
        <begin position="303"/>
        <end position="322"/>
    </location>
</feature>
<evidence type="ECO:0000313" key="4">
    <source>
        <dbReference type="EMBL" id="SHE74974.1"/>
    </source>
</evidence>
<keyword evidence="2" id="KW-1133">Transmembrane helix</keyword>
<dbReference type="SMART" id="SM00332">
    <property type="entry name" value="PP2Cc"/>
    <property type="match status" value="1"/>
</dbReference>
<keyword evidence="2" id="KW-0472">Membrane</keyword>
<protein>
    <submittedName>
        <fullName evidence="4">Serine/threonine protein phosphatase PrpC</fullName>
    </submittedName>
</protein>
<dbReference type="SMART" id="SM00331">
    <property type="entry name" value="PP2C_SIG"/>
    <property type="match status" value="1"/>
</dbReference>
<accession>A0A1M4W101</accession>
<sequence>MDNNYFGITDIGKVRDNNEDAFIAERSSGNDFVIACVIDGVGGYSGGEIAADITRKSILHHLTNPDKNDLPRLMREAILAADAQIIVEKQRVKGHENMACVLTLAVVDLHKNKLYYIHVGDTRLYLLRDNSLIKISKDQSFVGFMEDSGRLTEEQAMQHPKRNEINKALGFGMGMAGQEDYLESGESPFLPGDLLLLCSDGLSDMVNKQEMISVLTSGISIKEKGVQLINAANKNGGLDNITVVLVENDKQSQVHELTKPVSKSKKPNATPGNETVAVNETGPVNETAAPKTQPVQKSNNNTITLLVGLCLILLAACVYLFWQKHQLDNTKSPLPGNQTHVRNPQELKLQAALDQLKGNTLTLTDSMFKSPVILTESLHFNKDSLFIISKNQLIIKSDSTFRGNAMIIQSTSNYVYLENLSFEDFNTAISSQNNALVLKNVQFKNSPNAIQTIYDLPAKGYINGKISRSTFKADSIPNTSK</sequence>
<dbReference type="SUPFAM" id="SSF81606">
    <property type="entry name" value="PP2C-like"/>
    <property type="match status" value="1"/>
</dbReference>
<feature type="compositionally biased region" description="Polar residues" evidence="1">
    <location>
        <begin position="270"/>
        <end position="284"/>
    </location>
</feature>
<dbReference type="CDD" id="cd00143">
    <property type="entry name" value="PP2Cc"/>
    <property type="match status" value="1"/>
</dbReference>
<dbReference type="PROSITE" id="PS51746">
    <property type="entry name" value="PPM_2"/>
    <property type="match status" value="1"/>
</dbReference>
<proteinExistence type="predicted"/>
<dbReference type="STRING" id="288992.SAMN04488522_1011094"/>
<reference evidence="5" key="1">
    <citation type="submission" date="2016-11" db="EMBL/GenBank/DDBJ databases">
        <authorList>
            <person name="Varghese N."/>
            <person name="Submissions S."/>
        </authorList>
    </citation>
    <scope>NUCLEOTIDE SEQUENCE [LARGE SCALE GENOMIC DNA]</scope>
    <source>
        <strain evidence="5">DSM 16990</strain>
    </source>
</reference>
<dbReference type="OrthoDB" id="9801841at2"/>
<dbReference type="Pfam" id="PF13672">
    <property type="entry name" value="PP2C_2"/>
    <property type="match status" value="1"/>
</dbReference>
<evidence type="ECO:0000313" key="5">
    <source>
        <dbReference type="Proteomes" id="UP000184287"/>
    </source>
</evidence>
<keyword evidence="5" id="KW-1185">Reference proteome</keyword>